<keyword evidence="6 10" id="KW-0808">Transferase</keyword>
<dbReference type="EC" id="2.4.2.31" evidence="10"/>
<dbReference type="AlphaFoldDB" id="A0A819RPU6"/>
<dbReference type="Gene3D" id="3.90.176.10">
    <property type="entry name" value="Toxin ADP-ribosyltransferase, Chain A, domain 1"/>
    <property type="match status" value="1"/>
</dbReference>
<keyword evidence="4" id="KW-0800">Toxin</keyword>
<protein>
    <recommendedName>
        <fullName evidence="10">NAD(P)(+)--arginine ADP-ribosyltransferase</fullName>
        <ecNumber evidence="10">2.4.2.31</ecNumber>
    </recommendedName>
    <alternativeName>
        <fullName evidence="10">Mono(ADP-ribosyl)transferase</fullName>
    </alternativeName>
</protein>
<dbReference type="EMBL" id="CAJNON010000124">
    <property type="protein sequence ID" value="CAF1000175.1"/>
    <property type="molecule type" value="Genomic_DNA"/>
</dbReference>
<keyword evidence="7" id="KW-0548">Nucleotidyltransferase</keyword>
<dbReference type="InterPro" id="IPR037197">
    <property type="entry name" value="WWE_dom_sf"/>
</dbReference>
<dbReference type="EMBL" id="CAJNOG010000116">
    <property type="protein sequence ID" value="CAF0965899.1"/>
    <property type="molecule type" value="Genomic_DNA"/>
</dbReference>
<dbReference type="OrthoDB" id="9988981at2759"/>
<evidence type="ECO:0000256" key="4">
    <source>
        <dbReference type="ARBA" id="ARBA00022656"/>
    </source>
</evidence>
<dbReference type="Pfam" id="PF02825">
    <property type="entry name" value="WWE"/>
    <property type="match status" value="1"/>
</dbReference>
<dbReference type="Gene3D" id="3.30.720.50">
    <property type="match status" value="1"/>
</dbReference>
<dbReference type="EMBL" id="CAJOAY010003826">
    <property type="protein sequence ID" value="CAF4041680.1"/>
    <property type="molecule type" value="Genomic_DNA"/>
</dbReference>
<evidence type="ECO:0000313" key="14">
    <source>
        <dbReference type="EMBL" id="CAF4041680.1"/>
    </source>
</evidence>
<reference evidence="14" key="1">
    <citation type="submission" date="2021-02" db="EMBL/GenBank/DDBJ databases">
        <authorList>
            <person name="Nowell W R."/>
        </authorList>
    </citation>
    <scope>NUCLEOTIDE SEQUENCE</scope>
</reference>
<dbReference type="Pfam" id="PF01129">
    <property type="entry name" value="ART"/>
    <property type="match status" value="1"/>
</dbReference>
<evidence type="ECO:0000256" key="1">
    <source>
        <dbReference type="ARBA" id="ARBA00004613"/>
    </source>
</evidence>
<dbReference type="InterPro" id="IPR004170">
    <property type="entry name" value="WWE_dom"/>
</dbReference>
<evidence type="ECO:0000313" key="13">
    <source>
        <dbReference type="EMBL" id="CAF1000175.1"/>
    </source>
</evidence>
<feature type="domain" description="WWE" evidence="11">
    <location>
        <begin position="8"/>
        <end position="91"/>
    </location>
</feature>
<evidence type="ECO:0000256" key="5">
    <source>
        <dbReference type="ARBA" id="ARBA00022676"/>
    </source>
</evidence>
<name>A0A819RPU6_9BILA</name>
<dbReference type="GO" id="GO:0090729">
    <property type="term" value="F:toxin activity"/>
    <property type="evidence" value="ECO:0007669"/>
    <property type="project" value="UniProtKB-KW"/>
</dbReference>
<evidence type="ECO:0000256" key="3">
    <source>
        <dbReference type="ARBA" id="ARBA00022525"/>
    </source>
</evidence>
<dbReference type="Proteomes" id="UP000663891">
    <property type="component" value="Unassembled WGS sequence"/>
</dbReference>
<dbReference type="SUPFAM" id="SSF56399">
    <property type="entry name" value="ADP-ribosylation"/>
    <property type="match status" value="1"/>
</dbReference>
<dbReference type="SUPFAM" id="SSF117839">
    <property type="entry name" value="WWE domain"/>
    <property type="match status" value="1"/>
</dbReference>
<dbReference type="GO" id="GO:0016779">
    <property type="term" value="F:nucleotidyltransferase activity"/>
    <property type="evidence" value="ECO:0007669"/>
    <property type="project" value="UniProtKB-KW"/>
</dbReference>
<dbReference type="PANTHER" id="PTHR10339:SF25">
    <property type="entry name" value="SECRETED EXOENZYME S"/>
    <property type="match status" value="1"/>
</dbReference>
<keyword evidence="8" id="KW-0843">Virulence</keyword>
<sequence length="383" mass="44922">MATAFKTSSTATVYRRPRNFQWSWKTITESDISLANLESWMKYSDVSNEILEDAFTRNVTEVEIDDGYIVNVISYFQYNKRDKEKKWLVKRIPSECDHTMNHQRQDRFSLPVIQTFTQSESRDTALCLEGMDSLRFPDIYYRREVENTSKTYADIVREATQGILKEGFNVGKPLEAKWLARQLRAVRHFGAHTRPLYSDFHYRDVPDEIGQTCVYLYTKECFWYKLINSAMRNLNTITNAQLKTLGPFAYILDSYLHCIKTTNIARVYRGLDLTNEQLRKYSNKELLYYFTSFTSTTWNRENAEKFDGNTLFIIDLKFDSIRSRPVTARPCGANISSMSDFPTEEEFLIWPATAFELISHIHENNKHIVHFRLSRKKSGAAEF</sequence>
<dbReference type="InterPro" id="IPR000768">
    <property type="entry name" value="ART"/>
</dbReference>
<dbReference type="InterPro" id="IPR050999">
    <property type="entry name" value="ADP-ribosyltransferase_ARG"/>
</dbReference>
<keyword evidence="5 10" id="KW-0328">Glycosyltransferase</keyword>
<organism evidence="14 16">
    <name type="scientific">Adineta steineri</name>
    <dbReference type="NCBI Taxonomy" id="433720"/>
    <lineage>
        <taxon>Eukaryota</taxon>
        <taxon>Metazoa</taxon>
        <taxon>Spiralia</taxon>
        <taxon>Gnathifera</taxon>
        <taxon>Rotifera</taxon>
        <taxon>Eurotatoria</taxon>
        <taxon>Bdelloidea</taxon>
        <taxon>Adinetida</taxon>
        <taxon>Adinetidae</taxon>
        <taxon>Adineta</taxon>
    </lineage>
</organism>
<evidence type="ECO:0000313" key="12">
    <source>
        <dbReference type="EMBL" id="CAF0965899.1"/>
    </source>
</evidence>
<comment type="subcellular location">
    <subcellularLocation>
        <location evidence="1">Secreted</location>
    </subcellularLocation>
</comment>
<evidence type="ECO:0000256" key="6">
    <source>
        <dbReference type="ARBA" id="ARBA00022679"/>
    </source>
</evidence>
<evidence type="ECO:0000256" key="2">
    <source>
        <dbReference type="ARBA" id="ARBA00009558"/>
    </source>
</evidence>
<evidence type="ECO:0000256" key="10">
    <source>
        <dbReference type="RuleBase" id="RU361228"/>
    </source>
</evidence>
<evidence type="ECO:0000313" key="15">
    <source>
        <dbReference type="EMBL" id="CAF4094619.1"/>
    </source>
</evidence>
<dbReference type="PROSITE" id="PS50918">
    <property type="entry name" value="WWE"/>
    <property type="match status" value="1"/>
</dbReference>
<dbReference type="EMBL" id="CAJOAZ010005286">
    <property type="protein sequence ID" value="CAF4094619.1"/>
    <property type="molecule type" value="Genomic_DNA"/>
</dbReference>
<evidence type="ECO:0000256" key="8">
    <source>
        <dbReference type="ARBA" id="ARBA00023026"/>
    </source>
</evidence>
<accession>A0A819RPU6</accession>
<dbReference type="Proteomes" id="UP000663845">
    <property type="component" value="Unassembled WGS sequence"/>
</dbReference>
<comment type="caution">
    <text evidence="14">The sequence shown here is derived from an EMBL/GenBank/DDBJ whole genome shotgun (WGS) entry which is preliminary data.</text>
</comment>
<dbReference type="PANTHER" id="PTHR10339">
    <property type="entry name" value="ADP-RIBOSYLTRANSFERASE"/>
    <property type="match status" value="1"/>
</dbReference>
<gene>
    <name evidence="12" type="ORF">JYZ213_LOCUS14119</name>
    <name evidence="14" type="ORF">OKA104_LOCUS32221</name>
    <name evidence="15" type="ORF">OXD698_LOCUS35089</name>
    <name evidence="13" type="ORF">VCS650_LOCUS14682</name>
</gene>
<dbReference type="Proteomes" id="UP000663881">
    <property type="component" value="Unassembled WGS sequence"/>
</dbReference>
<keyword evidence="3" id="KW-0964">Secreted</keyword>
<keyword evidence="10" id="KW-0521">NADP</keyword>
<dbReference type="GO" id="GO:0003950">
    <property type="term" value="F:NAD+ poly-ADP-ribosyltransferase activity"/>
    <property type="evidence" value="ECO:0007669"/>
    <property type="project" value="TreeGrafter"/>
</dbReference>
<proteinExistence type="inferred from homology"/>
<dbReference type="Proteomes" id="UP000663844">
    <property type="component" value="Unassembled WGS sequence"/>
</dbReference>
<comment type="catalytic activity">
    <reaction evidence="9 10">
        <text>L-arginyl-[protein] + NAD(+) = N(omega)-(ADP-D-ribosyl)-L-arginyl-[protein] + nicotinamide + H(+)</text>
        <dbReference type="Rhea" id="RHEA:19149"/>
        <dbReference type="Rhea" id="RHEA-COMP:10532"/>
        <dbReference type="Rhea" id="RHEA-COMP:15087"/>
        <dbReference type="ChEBI" id="CHEBI:15378"/>
        <dbReference type="ChEBI" id="CHEBI:17154"/>
        <dbReference type="ChEBI" id="CHEBI:29965"/>
        <dbReference type="ChEBI" id="CHEBI:57540"/>
        <dbReference type="ChEBI" id="CHEBI:142554"/>
        <dbReference type="EC" id="2.4.2.31"/>
    </reaction>
</comment>
<dbReference type="PROSITE" id="PS51996">
    <property type="entry name" value="TR_MART"/>
    <property type="match status" value="1"/>
</dbReference>
<evidence type="ECO:0000256" key="9">
    <source>
        <dbReference type="ARBA" id="ARBA00047597"/>
    </source>
</evidence>
<dbReference type="GO" id="GO:0106274">
    <property type="term" value="F:NAD+-protein-arginine ADP-ribosyltransferase activity"/>
    <property type="evidence" value="ECO:0007669"/>
    <property type="project" value="UniProtKB-EC"/>
</dbReference>
<evidence type="ECO:0000313" key="16">
    <source>
        <dbReference type="Proteomes" id="UP000663881"/>
    </source>
</evidence>
<keyword evidence="10" id="KW-0520">NAD</keyword>
<evidence type="ECO:0000256" key="7">
    <source>
        <dbReference type="ARBA" id="ARBA00022695"/>
    </source>
</evidence>
<dbReference type="GO" id="GO:0005576">
    <property type="term" value="C:extracellular region"/>
    <property type="evidence" value="ECO:0007669"/>
    <property type="project" value="UniProtKB-SubCell"/>
</dbReference>
<evidence type="ECO:0000259" key="11">
    <source>
        <dbReference type="PROSITE" id="PS50918"/>
    </source>
</evidence>
<comment type="similarity">
    <text evidence="2 10">Belongs to the Arg-specific ADP-ribosyltransferase family.</text>
</comment>